<dbReference type="GO" id="GO:0005829">
    <property type="term" value="C:cytosol"/>
    <property type="evidence" value="ECO:0007669"/>
    <property type="project" value="TreeGrafter"/>
</dbReference>
<evidence type="ECO:0000259" key="3">
    <source>
        <dbReference type="Pfam" id="PF01648"/>
    </source>
</evidence>
<accession>D0WIH6</accession>
<dbReference type="GO" id="GO:0019878">
    <property type="term" value="P:lysine biosynthetic process via aminoadipic acid"/>
    <property type="evidence" value="ECO:0007669"/>
    <property type="project" value="TreeGrafter"/>
</dbReference>
<feature type="domain" description="4'-phosphopantetheinyl transferase" evidence="3">
    <location>
        <begin position="111"/>
        <end position="178"/>
    </location>
</feature>
<comment type="caution">
    <text evidence="4">The sequence shown here is derived from an EMBL/GenBank/DDBJ whole genome shotgun (WGS) entry which is preliminary data.</text>
</comment>
<evidence type="ECO:0000313" key="5">
    <source>
        <dbReference type="Proteomes" id="UP000006001"/>
    </source>
</evidence>
<dbReference type="SUPFAM" id="SSF56214">
    <property type="entry name" value="4'-phosphopantetheinyl transferase"/>
    <property type="match status" value="2"/>
</dbReference>
<organism evidence="4 5">
    <name type="scientific">Slackia exigua (strain ATCC 700122 / DSM 15923 / CIP 105133 / JCM 11022 / KCTC 5966 / S-7)</name>
    <dbReference type="NCBI Taxonomy" id="649764"/>
    <lineage>
        <taxon>Bacteria</taxon>
        <taxon>Bacillati</taxon>
        <taxon>Actinomycetota</taxon>
        <taxon>Coriobacteriia</taxon>
        <taxon>Eggerthellales</taxon>
        <taxon>Eggerthellaceae</taxon>
        <taxon>Slackia</taxon>
    </lineage>
</organism>
<dbReference type="Proteomes" id="UP000006001">
    <property type="component" value="Unassembled WGS sequence"/>
</dbReference>
<dbReference type="STRING" id="649764.HMPREF0762_01651"/>
<dbReference type="PANTHER" id="PTHR12215">
    <property type="entry name" value="PHOSPHOPANTETHEINE TRANSFERASE"/>
    <property type="match status" value="1"/>
</dbReference>
<keyword evidence="5" id="KW-1185">Reference proteome</keyword>
<dbReference type="GO" id="GO:0000287">
    <property type="term" value="F:magnesium ion binding"/>
    <property type="evidence" value="ECO:0007669"/>
    <property type="project" value="InterPro"/>
</dbReference>
<proteinExistence type="inferred from homology"/>
<dbReference type="HOGENOM" id="CLU_057011_6_2_11"/>
<dbReference type="AlphaFoldDB" id="D0WIH6"/>
<dbReference type="InterPro" id="IPR037143">
    <property type="entry name" value="4-PPantetheinyl_Trfase_dom_sf"/>
</dbReference>
<dbReference type="OrthoDB" id="190168at2"/>
<evidence type="ECO:0000313" key="4">
    <source>
        <dbReference type="EMBL" id="EEZ60843.1"/>
    </source>
</evidence>
<dbReference type="Pfam" id="PF01648">
    <property type="entry name" value="ACPS"/>
    <property type="match status" value="1"/>
</dbReference>
<dbReference type="GO" id="GO:0008897">
    <property type="term" value="F:holo-[acyl-carrier-protein] synthase activity"/>
    <property type="evidence" value="ECO:0007669"/>
    <property type="project" value="InterPro"/>
</dbReference>
<dbReference type="EMBL" id="ACUX02000016">
    <property type="protein sequence ID" value="EEZ60843.1"/>
    <property type="molecule type" value="Genomic_DNA"/>
</dbReference>
<dbReference type="eggNOG" id="COG2091">
    <property type="taxonomic scope" value="Bacteria"/>
</dbReference>
<keyword evidence="2 4" id="KW-0808">Transferase</keyword>
<gene>
    <name evidence="4" type="ORF">HMPREF0762_01651</name>
</gene>
<dbReference type="InterPro" id="IPR008278">
    <property type="entry name" value="4-PPantetheinyl_Trfase_dom"/>
</dbReference>
<dbReference type="RefSeq" id="WP_006362912.1">
    <property type="nucleotide sequence ID" value="NZ_GG700631.1"/>
</dbReference>
<dbReference type="GeneID" id="85008253"/>
<comment type="similarity">
    <text evidence="1">Belongs to the P-Pant transferase superfamily. Gsp/Sfp/HetI/AcpT family.</text>
</comment>
<reference evidence="4" key="1">
    <citation type="submission" date="2009-10" db="EMBL/GenBank/DDBJ databases">
        <authorList>
            <person name="Weinstock G."/>
            <person name="Sodergren E."/>
            <person name="Clifton S."/>
            <person name="Fulton L."/>
            <person name="Fulton B."/>
            <person name="Courtney L."/>
            <person name="Fronick C."/>
            <person name="Harrison M."/>
            <person name="Strong C."/>
            <person name="Farmer C."/>
            <person name="Delahaunty K."/>
            <person name="Markovic C."/>
            <person name="Hall O."/>
            <person name="Minx P."/>
            <person name="Tomlinson C."/>
            <person name="Mitreva M."/>
            <person name="Nelson J."/>
            <person name="Hou S."/>
            <person name="Wollam A."/>
            <person name="Pepin K.H."/>
            <person name="Johnson M."/>
            <person name="Bhonagiri V."/>
            <person name="Nash W.E."/>
            <person name="Warren W."/>
            <person name="Chinwalla A."/>
            <person name="Mardis E.R."/>
            <person name="Wilson R.K."/>
        </authorList>
    </citation>
    <scope>NUCLEOTIDE SEQUENCE [LARGE SCALE GENOMIC DNA]</scope>
    <source>
        <strain evidence="4">ATCC 700122</strain>
    </source>
</reference>
<evidence type="ECO:0000256" key="2">
    <source>
        <dbReference type="ARBA" id="ARBA00022679"/>
    </source>
</evidence>
<sequence length="234" mass="25888">MGECSTTIYAARTVPLEDVGLFSCFYRMIPESRKRRVESAKVDSERRQALAASVLWLHGLKAAGAGDDYAEGRLNVALNDAGKPFFPERENLHFSISHSGEWALCGFSTVSIGCDVQEHYREDEAILTVAHRYFSEEERRLISSEEDADDRIRLLYRLWTMKESYAKMVGCGIDDRLPRIGIRSENGCLRAEGLGDAGFLHELAVAEGYSAACCVAAGGSRPVCALLNLTDLLE</sequence>
<dbReference type="PANTHER" id="PTHR12215:SF10">
    <property type="entry name" value="L-AMINOADIPATE-SEMIALDEHYDE DEHYDROGENASE-PHOSPHOPANTETHEINYL TRANSFERASE"/>
    <property type="match status" value="1"/>
</dbReference>
<dbReference type="InterPro" id="IPR050559">
    <property type="entry name" value="P-Pant_transferase_sf"/>
</dbReference>
<protein>
    <submittedName>
        <fullName evidence="4">Phosphopantetheine--protein transferase domain protein</fullName>
    </submittedName>
</protein>
<name>D0WIH6_SLAES</name>
<evidence type="ECO:0000256" key="1">
    <source>
        <dbReference type="ARBA" id="ARBA00010990"/>
    </source>
</evidence>
<dbReference type="Gene3D" id="3.90.470.20">
    <property type="entry name" value="4'-phosphopantetheinyl transferase domain"/>
    <property type="match status" value="2"/>
</dbReference>